<feature type="region of interest" description="Disordered" evidence="1">
    <location>
        <begin position="89"/>
        <end position="113"/>
    </location>
</feature>
<sequence length="249" mass="27875">MSTTSSNAQPTIQTVLDQKLINIELYANLTHLPEHMVEYTTKDTEKLKNPEQTPNPFSPSGTNNYPPMFTTKPLEQAELYTVHKLDLETPTKPTKPQQYVPPQSWTPSEDDHSFNQSLNNLPPSVITAVKRAITNETTDTTNANTAIYSNPDTMPLSAPASPVLSVLRNNPNTPPTIVLSNDLPLEDIILISDCSITTDDPPITMMRTTTTMTLLLICSMNNLRKLNQEQYDLLCKQYPDFYLMASAKF</sequence>
<comment type="caution">
    <text evidence="2">The sequence shown here is derived from an EMBL/GenBank/DDBJ whole genome shotgun (WGS) entry which is preliminary data.</text>
</comment>
<feature type="compositionally biased region" description="Polar residues" evidence="1">
    <location>
        <begin position="91"/>
        <end position="107"/>
    </location>
</feature>
<evidence type="ECO:0000313" key="3">
    <source>
        <dbReference type="Proteomes" id="UP000807342"/>
    </source>
</evidence>
<protein>
    <submittedName>
        <fullName evidence="2">Uncharacterized protein</fullName>
    </submittedName>
</protein>
<dbReference type="EMBL" id="MU152993">
    <property type="protein sequence ID" value="KAF9440021.1"/>
    <property type="molecule type" value="Genomic_DNA"/>
</dbReference>
<proteinExistence type="predicted"/>
<dbReference type="AlphaFoldDB" id="A0A9P5WY47"/>
<gene>
    <name evidence="2" type="ORF">P691DRAFT_768426</name>
</gene>
<name>A0A9P5WY47_9AGAR</name>
<evidence type="ECO:0000313" key="2">
    <source>
        <dbReference type="EMBL" id="KAF9440021.1"/>
    </source>
</evidence>
<reference evidence="2" key="1">
    <citation type="submission" date="2020-11" db="EMBL/GenBank/DDBJ databases">
        <authorList>
            <consortium name="DOE Joint Genome Institute"/>
            <person name="Ahrendt S."/>
            <person name="Riley R."/>
            <person name="Andreopoulos W."/>
            <person name="Labutti K."/>
            <person name="Pangilinan J."/>
            <person name="Ruiz-Duenas F.J."/>
            <person name="Barrasa J.M."/>
            <person name="Sanchez-Garcia M."/>
            <person name="Camarero S."/>
            <person name="Miyauchi S."/>
            <person name="Serrano A."/>
            <person name="Linde D."/>
            <person name="Babiker R."/>
            <person name="Drula E."/>
            <person name="Ayuso-Fernandez I."/>
            <person name="Pacheco R."/>
            <person name="Padilla G."/>
            <person name="Ferreira P."/>
            <person name="Barriuso J."/>
            <person name="Kellner H."/>
            <person name="Castanera R."/>
            <person name="Alfaro M."/>
            <person name="Ramirez L."/>
            <person name="Pisabarro A.G."/>
            <person name="Kuo A."/>
            <person name="Tritt A."/>
            <person name="Lipzen A."/>
            <person name="He G."/>
            <person name="Yan M."/>
            <person name="Ng V."/>
            <person name="Cullen D."/>
            <person name="Martin F."/>
            <person name="Rosso M.-N."/>
            <person name="Henrissat B."/>
            <person name="Hibbett D."/>
            <person name="Martinez A.T."/>
            <person name="Grigoriev I.V."/>
        </authorList>
    </citation>
    <scope>NUCLEOTIDE SEQUENCE</scope>
    <source>
        <strain evidence="2">MF-IS2</strain>
    </source>
</reference>
<evidence type="ECO:0000256" key="1">
    <source>
        <dbReference type="SAM" id="MobiDB-lite"/>
    </source>
</evidence>
<dbReference type="Proteomes" id="UP000807342">
    <property type="component" value="Unassembled WGS sequence"/>
</dbReference>
<keyword evidence="3" id="KW-1185">Reference proteome</keyword>
<accession>A0A9P5WY47</accession>
<organism evidence="2 3">
    <name type="scientific">Macrolepiota fuliginosa MF-IS2</name>
    <dbReference type="NCBI Taxonomy" id="1400762"/>
    <lineage>
        <taxon>Eukaryota</taxon>
        <taxon>Fungi</taxon>
        <taxon>Dikarya</taxon>
        <taxon>Basidiomycota</taxon>
        <taxon>Agaricomycotina</taxon>
        <taxon>Agaricomycetes</taxon>
        <taxon>Agaricomycetidae</taxon>
        <taxon>Agaricales</taxon>
        <taxon>Agaricineae</taxon>
        <taxon>Agaricaceae</taxon>
        <taxon>Macrolepiota</taxon>
    </lineage>
</organism>